<sequence>MKLADGLHAFVWTQPNINNCNAYFIDGQTPTLIDPGHAQLFGHVEMGLSRDGLVNKPKLTIVTHCHPDHLEAAEPLQRAGVLLALGAQEDEYLKGDGRRLAAALGMSFPEIVPDMFLQEGSLTLGQEELQVFVTPGHSPGHICLYWPRHKALFSGDLIFAQGVGRVDFPGGDGAQLKASIMRMAGLDVEWVLPGHGPIIKGKQNVQRNFELIEKMYFGMI</sequence>
<dbReference type="EMBL" id="CP002085">
    <property type="protein sequence ID" value="ADK84335.1"/>
    <property type="molecule type" value="Genomic_DNA"/>
</dbReference>
<keyword evidence="2" id="KW-0479">Metal-binding</keyword>
<dbReference type="PANTHER" id="PTHR46233">
    <property type="entry name" value="HYDROXYACYLGLUTATHIONE HYDROLASE GLOC"/>
    <property type="match status" value="1"/>
</dbReference>
<dbReference type="InterPro" id="IPR036866">
    <property type="entry name" value="RibonucZ/Hydroxyglut_hydro"/>
</dbReference>
<evidence type="ECO:0000256" key="3">
    <source>
        <dbReference type="ARBA" id="ARBA00022801"/>
    </source>
</evidence>
<dbReference type="STRING" id="644282.Deba_0965"/>
<dbReference type="InterPro" id="IPR001279">
    <property type="entry name" value="Metallo-B-lactamas"/>
</dbReference>
<accession>E1QFJ9</accession>
<evidence type="ECO:0000259" key="5">
    <source>
        <dbReference type="SMART" id="SM00849"/>
    </source>
</evidence>
<dbReference type="InterPro" id="IPR051453">
    <property type="entry name" value="MBL_Glyoxalase_II"/>
</dbReference>
<keyword evidence="3 6" id="KW-0378">Hydrolase</keyword>
<comment type="cofactor">
    <cofactor evidence="1">
        <name>Zn(2+)</name>
        <dbReference type="ChEBI" id="CHEBI:29105"/>
    </cofactor>
</comment>
<dbReference type="Gene3D" id="3.60.15.10">
    <property type="entry name" value="Ribonuclease Z/Hydroxyacylglutathione hydrolase-like"/>
    <property type="match status" value="1"/>
</dbReference>
<dbReference type="SUPFAM" id="SSF56281">
    <property type="entry name" value="Metallo-hydrolase/oxidoreductase"/>
    <property type="match status" value="1"/>
</dbReference>
<organism evidence="6 7">
    <name type="scientific">Desulfarculus baarsii (strain ATCC 33931 / DSM 2075 / LMG 7858 / VKM B-1802 / 2st14)</name>
    <dbReference type="NCBI Taxonomy" id="644282"/>
    <lineage>
        <taxon>Bacteria</taxon>
        <taxon>Pseudomonadati</taxon>
        <taxon>Thermodesulfobacteriota</taxon>
        <taxon>Desulfarculia</taxon>
        <taxon>Desulfarculales</taxon>
        <taxon>Desulfarculaceae</taxon>
        <taxon>Desulfarculus</taxon>
    </lineage>
</organism>
<dbReference type="Pfam" id="PF00753">
    <property type="entry name" value="Lactamase_B"/>
    <property type="match status" value="1"/>
</dbReference>
<name>E1QFJ9_DESB2</name>
<dbReference type="KEGG" id="dbr:Deba_0965"/>
<dbReference type="CDD" id="cd06262">
    <property type="entry name" value="metallo-hydrolase-like_MBL-fold"/>
    <property type="match status" value="1"/>
</dbReference>
<keyword evidence="4" id="KW-0862">Zinc</keyword>
<dbReference type="AlphaFoldDB" id="E1QFJ9"/>
<gene>
    <name evidence="6" type="ordered locus">Deba_0965</name>
</gene>
<evidence type="ECO:0000256" key="2">
    <source>
        <dbReference type="ARBA" id="ARBA00022723"/>
    </source>
</evidence>
<dbReference type="HOGENOM" id="CLU_030571_5_1_7"/>
<evidence type="ECO:0000313" key="6">
    <source>
        <dbReference type="EMBL" id="ADK84335.1"/>
    </source>
</evidence>
<dbReference type="SMART" id="SM00849">
    <property type="entry name" value="Lactamase_B"/>
    <property type="match status" value="1"/>
</dbReference>
<dbReference type="PANTHER" id="PTHR46233:SF3">
    <property type="entry name" value="HYDROXYACYLGLUTATHIONE HYDROLASE GLOC"/>
    <property type="match status" value="1"/>
</dbReference>
<dbReference type="GO" id="GO:0016787">
    <property type="term" value="F:hydrolase activity"/>
    <property type="evidence" value="ECO:0007669"/>
    <property type="project" value="UniProtKB-KW"/>
</dbReference>
<dbReference type="GO" id="GO:0046872">
    <property type="term" value="F:metal ion binding"/>
    <property type="evidence" value="ECO:0007669"/>
    <property type="project" value="UniProtKB-KW"/>
</dbReference>
<feature type="domain" description="Metallo-beta-lactamase" evidence="5">
    <location>
        <begin position="19"/>
        <end position="195"/>
    </location>
</feature>
<dbReference type="eggNOG" id="COG0491">
    <property type="taxonomic scope" value="Bacteria"/>
</dbReference>
<protein>
    <submittedName>
        <fullName evidence="6">Zn-dependent hydrolase</fullName>
    </submittedName>
</protein>
<dbReference type="Proteomes" id="UP000009047">
    <property type="component" value="Chromosome"/>
</dbReference>
<evidence type="ECO:0000313" key="7">
    <source>
        <dbReference type="Proteomes" id="UP000009047"/>
    </source>
</evidence>
<evidence type="ECO:0000256" key="1">
    <source>
        <dbReference type="ARBA" id="ARBA00001947"/>
    </source>
</evidence>
<dbReference type="RefSeq" id="WP_013257789.1">
    <property type="nucleotide sequence ID" value="NC_014365.1"/>
</dbReference>
<proteinExistence type="predicted"/>
<evidence type="ECO:0000256" key="4">
    <source>
        <dbReference type="ARBA" id="ARBA00022833"/>
    </source>
</evidence>
<keyword evidence="7" id="KW-1185">Reference proteome</keyword>
<reference evidence="6 7" key="1">
    <citation type="journal article" date="2010" name="Stand. Genomic Sci.">
        <title>Complete genome sequence of Desulfarculus baarsii type strain (2st14).</title>
        <authorList>
            <person name="Sun H."/>
            <person name="Spring S."/>
            <person name="Lapidus A."/>
            <person name="Davenport K."/>
            <person name="Del Rio T.G."/>
            <person name="Tice H."/>
            <person name="Nolan M."/>
            <person name="Copeland A."/>
            <person name="Cheng J.F."/>
            <person name="Lucas S."/>
            <person name="Tapia R."/>
            <person name="Goodwin L."/>
            <person name="Pitluck S."/>
            <person name="Ivanova N."/>
            <person name="Pagani I."/>
            <person name="Mavromatis K."/>
            <person name="Ovchinnikova G."/>
            <person name="Pati A."/>
            <person name="Chen A."/>
            <person name="Palaniappan K."/>
            <person name="Hauser L."/>
            <person name="Chang Y.J."/>
            <person name="Jeffries C.D."/>
            <person name="Detter J.C."/>
            <person name="Han C."/>
            <person name="Rohde M."/>
            <person name="Brambilla E."/>
            <person name="Goker M."/>
            <person name="Woyke T."/>
            <person name="Bristow J."/>
            <person name="Eisen J.A."/>
            <person name="Markowitz V."/>
            <person name="Hugenholtz P."/>
            <person name="Kyrpides N.C."/>
            <person name="Klenk H.P."/>
            <person name="Land M."/>
        </authorList>
    </citation>
    <scope>NUCLEOTIDE SEQUENCE [LARGE SCALE GENOMIC DNA]</scope>
    <source>
        <strain evidence="7">ATCC 33931 / DSM 2075 / LMG 7858 / VKM B-1802 / 2st14</strain>
    </source>
</reference>